<reference evidence="1 2" key="1">
    <citation type="submission" date="2024-04" db="EMBL/GenBank/DDBJ databases">
        <title>Defined microbial consortia suppress multidrug-resistant proinflammatory Enterobacteriaceae via ecological control.</title>
        <authorList>
            <person name="Furuichi M."/>
            <person name="Kawaguchi T."/>
            <person name="Pust M."/>
            <person name="Yasuma K."/>
            <person name="Plichta D."/>
            <person name="Hasegawa N."/>
            <person name="Ohya T."/>
            <person name="Bhattarai S."/>
            <person name="Sasajima S."/>
            <person name="Aoto Y."/>
            <person name="Tuganbaev T."/>
            <person name="Yaginuma M."/>
            <person name="Ueda M."/>
            <person name="Okahashi N."/>
            <person name="Amafuji K."/>
            <person name="Kiridooshi Y."/>
            <person name="Sugita K."/>
            <person name="Strazar M."/>
            <person name="Skelly A."/>
            <person name="Suda W."/>
            <person name="Hattori M."/>
            <person name="Nakamoto N."/>
            <person name="Caballero S."/>
            <person name="Norman J."/>
            <person name="Olle B."/>
            <person name="Tanoue T."/>
            <person name="Arita M."/>
            <person name="Bucci V."/>
            <person name="Atarashi K."/>
            <person name="Xavier R."/>
            <person name="Honda K."/>
        </authorList>
    </citation>
    <scope>NUCLEOTIDE SEQUENCE [LARGE SCALE GENOMIC DNA]</scope>
    <source>
        <strain evidence="2">f13</strain>
    </source>
</reference>
<protein>
    <submittedName>
        <fullName evidence="1">HAD family hydrolase</fullName>
    </submittedName>
</protein>
<dbReference type="GO" id="GO:0016787">
    <property type="term" value="F:hydrolase activity"/>
    <property type="evidence" value="ECO:0007669"/>
    <property type="project" value="UniProtKB-KW"/>
</dbReference>
<dbReference type="Gene3D" id="3.40.50.1000">
    <property type="entry name" value="HAD superfamily/HAD-like"/>
    <property type="match status" value="1"/>
</dbReference>
<dbReference type="InterPro" id="IPR023214">
    <property type="entry name" value="HAD_sf"/>
</dbReference>
<dbReference type="Gene3D" id="1.10.150.240">
    <property type="entry name" value="Putative phosphatase, domain 2"/>
    <property type="match status" value="1"/>
</dbReference>
<evidence type="ECO:0000313" key="2">
    <source>
        <dbReference type="Proteomes" id="UP001600894"/>
    </source>
</evidence>
<keyword evidence="1" id="KW-0378">Hydrolase</keyword>
<dbReference type="EMBL" id="BAABXL010000001">
    <property type="protein sequence ID" value="GAA6269775.1"/>
    <property type="molecule type" value="Genomic_DNA"/>
</dbReference>
<evidence type="ECO:0000313" key="1">
    <source>
        <dbReference type="EMBL" id="GAA6269775.1"/>
    </source>
</evidence>
<name>A0ABQ0B0H0_9FIRM</name>
<dbReference type="InterPro" id="IPR036412">
    <property type="entry name" value="HAD-like_sf"/>
</dbReference>
<organism evidence="1 2">
    <name type="scientific">Enterocloster alcoholdehydrogenati</name>
    <dbReference type="NCBI Taxonomy" id="2547410"/>
    <lineage>
        <taxon>Bacteria</taxon>
        <taxon>Bacillati</taxon>
        <taxon>Bacillota</taxon>
        <taxon>Clostridia</taxon>
        <taxon>Lachnospirales</taxon>
        <taxon>Lachnospiraceae</taxon>
        <taxon>Enterocloster</taxon>
    </lineage>
</organism>
<sequence>MRKKKYILFDLDGTLTDPKEGITKSVQHSLRRFGIEEENLDALCPFIGPPLRDSYMKFYGFSEEQATEAIGVYREYFCKDGWVQNKVYPGIRRLLKDLRSAGRKLYVATSKPEPFAVQILEHFELAEFFDFIGGADLEETRVRKGDVIGYVRTRCGLLQNARNGIAKTDMVMVGDREYDVLGAREQGIGSIGVLYGYGSREELEGCRAERIAQTVEELRGILL</sequence>
<dbReference type="PANTHER" id="PTHR43434">
    <property type="entry name" value="PHOSPHOGLYCOLATE PHOSPHATASE"/>
    <property type="match status" value="1"/>
</dbReference>
<dbReference type="Proteomes" id="UP001600894">
    <property type="component" value="Unassembled WGS sequence"/>
</dbReference>
<dbReference type="InterPro" id="IPR041492">
    <property type="entry name" value="HAD_2"/>
</dbReference>
<dbReference type="Pfam" id="PF13419">
    <property type="entry name" value="HAD_2"/>
    <property type="match status" value="1"/>
</dbReference>
<dbReference type="InterPro" id="IPR050155">
    <property type="entry name" value="HAD-like_hydrolase_sf"/>
</dbReference>
<dbReference type="InterPro" id="IPR023198">
    <property type="entry name" value="PGP-like_dom2"/>
</dbReference>
<dbReference type="CDD" id="cd04302">
    <property type="entry name" value="HAD_5NT"/>
    <property type="match status" value="1"/>
</dbReference>
<dbReference type="SFLD" id="SFLDG01129">
    <property type="entry name" value="C1.5:_HAD__Beta-PGM__Phosphata"/>
    <property type="match status" value="1"/>
</dbReference>
<proteinExistence type="predicted"/>
<gene>
    <name evidence="1" type="ORF">F130042H8_28350</name>
</gene>
<dbReference type="RefSeq" id="WP_176254473.1">
    <property type="nucleotide sequence ID" value="NZ_BAABXL010000001.1"/>
</dbReference>
<keyword evidence="2" id="KW-1185">Reference proteome</keyword>
<dbReference type="SFLD" id="SFLDS00003">
    <property type="entry name" value="Haloacid_Dehalogenase"/>
    <property type="match status" value="1"/>
</dbReference>
<accession>A0ABQ0B0H0</accession>
<comment type="caution">
    <text evidence="1">The sequence shown here is derived from an EMBL/GenBank/DDBJ whole genome shotgun (WGS) entry which is preliminary data.</text>
</comment>
<dbReference type="SUPFAM" id="SSF56784">
    <property type="entry name" value="HAD-like"/>
    <property type="match status" value="1"/>
</dbReference>
<dbReference type="PANTHER" id="PTHR43434:SF20">
    <property type="entry name" value="5'-NUCLEOTIDASE"/>
    <property type="match status" value="1"/>
</dbReference>